<evidence type="ECO:0000256" key="1">
    <source>
        <dbReference type="SAM" id="SignalP"/>
    </source>
</evidence>
<dbReference type="EMBL" id="JAWZYT010003463">
    <property type="protein sequence ID" value="KAK4298270.1"/>
    <property type="molecule type" value="Genomic_DNA"/>
</dbReference>
<keyword evidence="1" id="KW-0732">Signal</keyword>
<gene>
    <name evidence="2" type="ORF">Pmani_029377</name>
</gene>
<evidence type="ECO:0000313" key="3">
    <source>
        <dbReference type="Proteomes" id="UP001292094"/>
    </source>
</evidence>
<dbReference type="Proteomes" id="UP001292094">
    <property type="component" value="Unassembled WGS sequence"/>
</dbReference>
<evidence type="ECO:0000313" key="2">
    <source>
        <dbReference type="EMBL" id="KAK4298270.1"/>
    </source>
</evidence>
<dbReference type="AlphaFoldDB" id="A0AAE1P0B3"/>
<name>A0AAE1P0B3_9EUCA</name>
<organism evidence="2 3">
    <name type="scientific">Petrolisthes manimaculis</name>
    <dbReference type="NCBI Taxonomy" id="1843537"/>
    <lineage>
        <taxon>Eukaryota</taxon>
        <taxon>Metazoa</taxon>
        <taxon>Ecdysozoa</taxon>
        <taxon>Arthropoda</taxon>
        <taxon>Crustacea</taxon>
        <taxon>Multicrustacea</taxon>
        <taxon>Malacostraca</taxon>
        <taxon>Eumalacostraca</taxon>
        <taxon>Eucarida</taxon>
        <taxon>Decapoda</taxon>
        <taxon>Pleocyemata</taxon>
        <taxon>Anomura</taxon>
        <taxon>Galatheoidea</taxon>
        <taxon>Porcellanidae</taxon>
        <taxon>Petrolisthes</taxon>
    </lineage>
</organism>
<feature type="chain" id="PRO_5042140118" evidence="1">
    <location>
        <begin position="21"/>
        <end position="85"/>
    </location>
</feature>
<protein>
    <submittedName>
        <fullName evidence="2">Uncharacterized protein</fullName>
    </submittedName>
</protein>
<comment type="caution">
    <text evidence="2">The sequence shown here is derived from an EMBL/GenBank/DDBJ whole genome shotgun (WGS) entry which is preliminary data.</text>
</comment>
<reference evidence="2" key="1">
    <citation type="submission" date="2023-11" db="EMBL/GenBank/DDBJ databases">
        <title>Genome assemblies of two species of porcelain crab, Petrolisthes cinctipes and Petrolisthes manimaculis (Anomura: Porcellanidae).</title>
        <authorList>
            <person name="Angst P."/>
        </authorList>
    </citation>
    <scope>NUCLEOTIDE SEQUENCE</scope>
    <source>
        <strain evidence="2">PB745_02</strain>
        <tissue evidence="2">Gill</tissue>
    </source>
</reference>
<proteinExistence type="predicted"/>
<feature type="signal peptide" evidence="1">
    <location>
        <begin position="1"/>
        <end position="20"/>
    </location>
</feature>
<keyword evidence="3" id="KW-1185">Reference proteome</keyword>
<sequence>MFVMVVAFLVIKYGDRLCSARSVPIQRSPYDYYDDDNDTASSVNTVSCLYEEKGSIREMVEIVEMPDLETDTQRHTNLEKYEYAV</sequence>
<accession>A0AAE1P0B3</accession>